<dbReference type="RefSeq" id="WP_219827544.1">
    <property type="nucleotide sequence ID" value="NZ_CP043765.1"/>
</dbReference>
<evidence type="ECO:0000313" key="1">
    <source>
        <dbReference type="EMBL" id="QUS46993.1"/>
    </source>
</evidence>
<dbReference type="InterPro" id="IPR006983">
    <property type="entry name" value="MbeD_MobD"/>
</dbReference>
<protein>
    <submittedName>
        <fullName evidence="1">Uncharacterized protein</fullName>
    </submittedName>
</protein>
<proteinExistence type="predicted"/>
<gene>
    <name evidence="1" type="ORF">F1331_24085</name>
</gene>
<accession>A0A8E5MYH5</accession>
<dbReference type="EMBL" id="CP043765">
    <property type="protein sequence ID" value="QUS46993.1"/>
    <property type="molecule type" value="Genomic_DNA"/>
</dbReference>
<reference evidence="1" key="1">
    <citation type="submission" date="2019-09" db="EMBL/GenBank/DDBJ databases">
        <title>Characterization of Mobilized Colistin Resistance Gene mcr-9 Carrying Colisitin Resistant Salmonella enterica serotype Senftenberg ST14.</title>
        <authorList>
            <person name="Cha M.-H."/>
            <person name="Woo G.-J."/>
        </authorList>
    </citation>
    <scope>NUCLEOTIDE SEQUENCE</scope>
    <source>
        <strain evidence="1">KUFSE-SAL0043</strain>
    </source>
</reference>
<dbReference type="Pfam" id="PF04899">
    <property type="entry name" value="MbeD_MobD"/>
    <property type="match status" value="1"/>
</dbReference>
<organism evidence="1">
    <name type="scientific">Salmonella enterica subsp. enterica serovar Dessau</name>
    <dbReference type="NCBI Taxonomy" id="2564349"/>
    <lineage>
        <taxon>Bacteria</taxon>
        <taxon>Pseudomonadati</taxon>
        <taxon>Pseudomonadota</taxon>
        <taxon>Gammaproteobacteria</taxon>
        <taxon>Enterobacterales</taxon>
        <taxon>Enterobacteriaceae</taxon>
        <taxon>Salmonella</taxon>
    </lineage>
</organism>
<dbReference type="AlphaFoldDB" id="A0A8E5MYH5"/>
<sequence>MTELEKQLLGALEQLEQDYSTAIPLNVTLHEIVTII</sequence>
<name>A0A8E5MYH5_SALET</name>